<organism evidence="1 2">
    <name type="scientific">Niastella vici</name>
    <dbReference type="NCBI Taxonomy" id="1703345"/>
    <lineage>
        <taxon>Bacteria</taxon>
        <taxon>Pseudomonadati</taxon>
        <taxon>Bacteroidota</taxon>
        <taxon>Chitinophagia</taxon>
        <taxon>Chitinophagales</taxon>
        <taxon>Chitinophagaceae</taxon>
        <taxon>Niastella</taxon>
    </lineage>
</organism>
<proteinExistence type="predicted"/>
<accession>A0A1V9FL46</accession>
<dbReference type="GO" id="GO:0006313">
    <property type="term" value="P:DNA transposition"/>
    <property type="evidence" value="ECO:0007669"/>
    <property type="project" value="InterPro"/>
</dbReference>
<dbReference type="EMBL" id="LVYD01000087">
    <property type="protein sequence ID" value="OQP59103.1"/>
    <property type="molecule type" value="Genomic_DNA"/>
</dbReference>
<dbReference type="STRING" id="1703345.A3860_38710"/>
<dbReference type="InterPro" id="IPR002514">
    <property type="entry name" value="Transposase_8"/>
</dbReference>
<comment type="caution">
    <text evidence="1">The sequence shown here is derived from an EMBL/GenBank/DDBJ whole genome shotgun (WGS) entry which is preliminary data.</text>
</comment>
<dbReference type="OrthoDB" id="678418at2"/>
<dbReference type="NCBIfam" id="NF047593">
    <property type="entry name" value="IS66_ISAeme5_TnpA"/>
    <property type="match status" value="1"/>
</dbReference>
<dbReference type="AlphaFoldDB" id="A0A1V9FL46"/>
<sequence>MEQNQQEAHKKKRTYRSAEQIEKCLNDQAQSGLTIKAYCEANGMSEKNFYRWTKKYRGRKVKRRKRNQAAKAGFEKIEVVQDNGLHLRSSLFAEIGNLRIYKEVPVEYLKALLS</sequence>
<evidence type="ECO:0000313" key="1">
    <source>
        <dbReference type="EMBL" id="OQP59103.1"/>
    </source>
</evidence>
<dbReference type="RefSeq" id="WP_081154956.1">
    <property type="nucleotide sequence ID" value="NZ_LVYD01000087.1"/>
</dbReference>
<gene>
    <name evidence="1" type="ORF">A3860_38710</name>
</gene>
<dbReference type="Pfam" id="PF01527">
    <property type="entry name" value="HTH_Tnp_1"/>
    <property type="match status" value="1"/>
</dbReference>
<reference evidence="1 2" key="1">
    <citation type="submission" date="2016-03" db="EMBL/GenBank/DDBJ databases">
        <title>Niastella vici sp. nov., isolated from farmland soil.</title>
        <authorList>
            <person name="Chen L."/>
            <person name="Wang D."/>
            <person name="Yang S."/>
            <person name="Wang G."/>
        </authorList>
    </citation>
    <scope>NUCLEOTIDE SEQUENCE [LARGE SCALE GENOMIC DNA]</scope>
    <source>
        <strain evidence="1 2">DJ57</strain>
    </source>
</reference>
<dbReference type="GO" id="GO:0004803">
    <property type="term" value="F:transposase activity"/>
    <property type="evidence" value="ECO:0007669"/>
    <property type="project" value="InterPro"/>
</dbReference>
<dbReference type="Proteomes" id="UP000192796">
    <property type="component" value="Unassembled WGS sequence"/>
</dbReference>
<evidence type="ECO:0000313" key="2">
    <source>
        <dbReference type="Proteomes" id="UP000192796"/>
    </source>
</evidence>
<keyword evidence="2" id="KW-1185">Reference proteome</keyword>
<name>A0A1V9FL46_9BACT</name>
<evidence type="ECO:0008006" key="3">
    <source>
        <dbReference type="Google" id="ProtNLM"/>
    </source>
</evidence>
<dbReference type="GO" id="GO:0003677">
    <property type="term" value="F:DNA binding"/>
    <property type="evidence" value="ECO:0007669"/>
    <property type="project" value="InterPro"/>
</dbReference>
<protein>
    <recommendedName>
        <fullName evidence="3">Transposase</fullName>
    </recommendedName>
</protein>